<organism evidence="5">
    <name type="scientific">Serratia marcescens</name>
    <dbReference type="NCBI Taxonomy" id="615"/>
    <lineage>
        <taxon>Bacteria</taxon>
        <taxon>Pseudomonadati</taxon>
        <taxon>Pseudomonadota</taxon>
        <taxon>Gammaproteobacteria</taxon>
        <taxon>Enterobacterales</taxon>
        <taxon>Yersiniaceae</taxon>
        <taxon>Serratia</taxon>
    </lineage>
</organism>
<dbReference type="InterPro" id="IPR005143">
    <property type="entry name" value="TF_LuxR_autoind-bd_dom"/>
</dbReference>
<proteinExistence type="predicted"/>
<evidence type="ECO:0000259" key="4">
    <source>
        <dbReference type="Pfam" id="PF03472"/>
    </source>
</evidence>
<keyword evidence="2" id="KW-0238">DNA-binding</keyword>
<accession>A0A939SVJ9</accession>
<evidence type="ECO:0000256" key="3">
    <source>
        <dbReference type="ARBA" id="ARBA00023163"/>
    </source>
</evidence>
<comment type="caution">
    <text evidence="5">The sequence shown here is derived from an EMBL/GenBank/DDBJ whole genome shotgun (WGS) entry which is preliminary data.</text>
</comment>
<keyword evidence="1" id="KW-0805">Transcription regulation</keyword>
<dbReference type="AlphaFoldDB" id="A0A939SVJ9"/>
<evidence type="ECO:0000256" key="1">
    <source>
        <dbReference type="ARBA" id="ARBA00023015"/>
    </source>
</evidence>
<evidence type="ECO:0000256" key="2">
    <source>
        <dbReference type="ARBA" id="ARBA00023125"/>
    </source>
</evidence>
<dbReference type="SUPFAM" id="SSF75516">
    <property type="entry name" value="Pheromone-binding domain of LuxR-like quorum-sensing transcription factors"/>
    <property type="match status" value="1"/>
</dbReference>
<keyword evidence="3" id="KW-0804">Transcription</keyword>
<reference evidence="5" key="1">
    <citation type="submission" date="2021-03" db="EMBL/GenBank/DDBJ databases">
        <title>Molecular epidemiology and mechanisms of colistin and carbapenem resistance in Enterobacteriaceae from clinical isolates, the environment and porcine samples in Pretoria, South Africa.</title>
        <authorList>
            <person name="Bogoshi D."/>
            <person name="Mbelle N.M."/>
            <person name="Naidoo V."/>
            <person name="Osei Sekyere J."/>
        </authorList>
    </citation>
    <scope>NUCLEOTIDE SEQUENCE</scope>
    <source>
        <strain evidence="5">C080</strain>
    </source>
</reference>
<sequence>MHFGVTNYPSEWVKSIKSRGCSILIRWCTARNRLTFRQDEQIMADAGLHFPELFEQAREFGVTHGYTFVLHDYNDNLVTLSLPSTLSRERKPSGALTDRKVIFRYCWLNPCRTGAVPTVRKMPHPRA</sequence>
<evidence type="ECO:0000313" key="5">
    <source>
        <dbReference type="EMBL" id="MBO2007363.1"/>
    </source>
</evidence>
<name>A0A939SVJ9_SERMA</name>
<dbReference type="Pfam" id="PF03472">
    <property type="entry name" value="Autoind_bind"/>
    <property type="match status" value="1"/>
</dbReference>
<dbReference type="EMBL" id="JAGETR010000235">
    <property type="protein sequence ID" value="MBO2007363.1"/>
    <property type="molecule type" value="Genomic_DNA"/>
</dbReference>
<protein>
    <submittedName>
        <fullName evidence="5">Autoinducer binding domain-containing protein</fullName>
    </submittedName>
</protein>
<feature type="domain" description="Transcription factor LuxR-like autoinducer-binding" evidence="4">
    <location>
        <begin position="4"/>
        <end position="88"/>
    </location>
</feature>
<gene>
    <name evidence="5" type="ORF">J4732_22035</name>
</gene>
<dbReference type="InterPro" id="IPR036693">
    <property type="entry name" value="TF_LuxR_autoind-bd_dom_sf"/>
</dbReference>
<dbReference type="GO" id="GO:0003677">
    <property type="term" value="F:DNA binding"/>
    <property type="evidence" value="ECO:0007669"/>
    <property type="project" value="UniProtKB-KW"/>
</dbReference>
<dbReference type="Gene3D" id="3.30.450.80">
    <property type="entry name" value="Transcription factor LuxR-like, autoinducer-binding domain"/>
    <property type="match status" value="1"/>
</dbReference>